<dbReference type="GeneID" id="70288536"/>
<evidence type="ECO:0000313" key="4">
    <source>
        <dbReference type="EMBL" id="KAG9253418.1"/>
    </source>
</evidence>
<dbReference type="OrthoDB" id="2150604at2759"/>
<feature type="domain" description="Phthiocerol/phthiodiolone dimycocerosyl transferase C-terminal" evidence="3">
    <location>
        <begin position="249"/>
        <end position="403"/>
    </location>
</feature>
<keyword evidence="1" id="KW-0808">Transferase</keyword>
<dbReference type="EMBL" id="MU251257">
    <property type="protein sequence ID" value="KAG9253418.1"/>
    <property type="molecule type" value="Genomic_DNA"/>
</dbReference>
<organism evidence="4 5">
    <name type="scientific">Emericellopsis atlantica</name>
    <dbReference type="NCBI Taxonomy" id="2614577"/>
    <lineage>
        <taxon>Eukaryota</taxon>
        <taxon>Fungi</taxon>
        <taxon>Dikarya</taxon>
        <taxon>Ascomycota</taxon>
        <taxon>Pezizomycotina</taxon>
        <taxon>Sordariomycetes</taxon>
        <taxon>Hypocreomycetidae</taxon>
        <taxon>Hypocreales</taxon>
        <taxon>Bionectriaceae</taxon>
        <taxon>Emericellopsis</taxon>
    </lineage>
</organism>
<protein>
    <recommendedName>
        <fullName evidence="3">Phthiocerol/phthiodiolone dimycocerosyl transferase C-terminal domain-containing protein</fullName>
    </recommendedName>
</protein>
<name>A0A9P7ZJS5_9HYPO</name>
<dbReference type="Gene3D" id="3.30.559.30">
    <property type="entry name" value="Nonribosomal peptide synthetase, condensation domain"/>
    <property type="match status" value="1"/>
</dbReference>
<keyword evidence="5" id="KW-1185">Reference proteome</keyword>
<dbReference type="InterPro" id="IPR031641">
    <property type="entry name" value="PapA_C"/>
</dbReference>
<gene>
    <name evidence="4" type="ORF">F5Z01DRAFT_138670</name>
</gene>
<dbReference type="SUPFAM" id="SSF52777">
    <property type="entry name" value="CoA-dependent acyltransferases"/>
    <property type="match status" value="2"/>
</dbReference>
<dbReference type="InterPro" id="IPR010828">
    <property type="entry name" value="Atf2/Sli1-like"/>
</dbReference>
<reference evidence="4" key="1">
    <citation type="journal article" date="2021" name="IMA Fungus">
        <title>Genomic characterization of three marine fungi, including Emericellopsis atlantica sp. nov. with signatures of a generalist lifestyle and marine biomass degradation.</title>
        <authorList>
            <person name="Hagestad O.C."/>
            <person name="Hou L."/>
            <person name="Andersen J.H."/>
            <person name="Hansen E.H."/>
            <person name="Altermark B."/>
            <person name="Li C."/>
            <person name="Kuhnert E."/>
            <person name="Cox R.J."/>
            <person name="Crous P.W."/>
            <person name="Spatafora J.W."/>
            <person name="Lail K."/>
            <person name="Amirebrahimi M."/>
            <person name="Lipzen A."/>
            <person name="Pangilinan J."/>
            <person name="Andreopoulos W."/>
            <person name="Hayes R.D."/>
            <person name="Ng V."/>
            <person name="Grigoriev I.V."/>
            <person name="Jackson S.A."/>
            <person name="Sutton T.D.S."/>
            <person name="Dobson A.D.W."/>
            <person name="Rama T."/>
        </authorList>
    </citation>
    <scope>NUCLEOTIDE SEQUENCE</scope>
    <source>
        <strain evidence="4">TS7</strain>
    </source>
</reference>
<dbReference type="RefSeq" id="XP_046117342.1">
    <property type="nucleotide sequence ID" value="XM_046257633.1"/>
</dbReference>
<evidence type="ECO:0000256" key="1">
    <source>
        <dbReference type="ARBA" id="ARBA00022679"/>
    </source>
</evidence>
<dbReference type="InterPro" id="IPR052058">
    <property type="entry name" value="Alcohol_O-acetyltransferase"/>
</dbReference>
<dbReference type="Proteomes" id="UP000887229">
    <property type="component" value="Unassembled WGS sequence"/>
</dbReference>
<dbReference type="PANTHER" id="PTHR28037">
    <property type="entry name" value="ALCOHOL O-ACETYLTRANSFERASE 1-RELATED"/>
    <property type="match status" value="1"/>
</dbReference>
<dbReference type="AlphaFoldDB" id="A0A9P7ZJS5"/>
<keyword evidence="2" id="KW-0012">Acyltransferase</keyword>
<dbReference type="GO" id="GO:0008080">
    <property type="term" value="F:N-acetyltransferase activity"/>
    <property type="evidence" value="ECO:0007669"/>
    <property type="project" value="TreeGrafter"/>
</dbReference>
<evidence type="ECO:0000256" key="2">
    <source>
        <dbReference type="ARBA" id="ARBA00023315"/>
    </source>
</evidence>
<sequence length="473" mass="50978">MLSKPSSSLTRSVIQGKLEQISAACHHLGYFNNVGVSAHYQLSSSKPGSLTSLTTRDLRHLIYTATRETVRKHRILSAIPVDEGSPETYFGGLPSIDLARTIAFHRRSQAVADGGEGEDRELDEVLQDQHNTNFKADEGELPFWRLVILHNPEDTKAFTVSFIYHHAIGDGVAGVAFHDTFRQSLNAAAIEAEVTSVITVPHRDATLPPPLEEVHPLPLNSTAAAPPTASELTEWMGSAISTPCRTHWQSLYVAPDASKAFFQACKEKGLSVTSALSSALAHAVFDVLPTTQEALTCIIPVDLRPWLQLPRGTSTAAMGTYFDAMRVRFTRAESTTDAWAGAHNVAETLRAYRNNVSPSGEPYTAVAAFQGIPDVGVVFESLRGKPRDAALEVTNIGVFPSVSSENGEADGGVWKVGKVLLSRSAVVSGAAVTISVATGGNGSMTVGFSWQDGVVESDLVKEVRERVRRFLSM</sequence>
<dbReference type="Pfam" id="PF07247">
    <property type="entry name" value="AATase"/>
    <property type="match status" value="1"/>
</dbReference>
<comment type="caution">
    <text evidence="4">The sequence shown here is derived from an EMBL/GenBank/DDBJ whole genome shotgun (WGS) entry which is preliminary data.</text>
</comment>
<dbReference type="PANTHER" id="PTHR28037:SF1">
    <property type="entry name" value="ALCOHOL O-ACETYLTRANSFERASE 1-RELATED"/>
    <property type="match status" value="1"/>
</dbReference>
<accession>A0A9P7ZJS5</accession>
<proteinExistence type="predicted"/>
<evidence type="ECO:0000313" key="5">
    <source>
        <dbReference type="Proteomes" id="UP000887229"/>
    </source>
</evidence>
<dbReference type="Pfam" id="PF16911">
    <property type="entry name" value="PapA_C"/>
    <property type="match status" value="1"/>
</dbReference>
<evidence type="ECO:0000259" key="3">
    <source>
        <dbReference type="Pfam" id="PF16911"/>
    </source>
</evidence>